<dbReference type="GO" id="GO:0009254">
    <property type="term" value="P:peptidoglycan turnover"/>
    <property type="evidence" value="ECO:0007669"/>
    <property type="project" value="TreeGrafter"/>
</dbReference>
<dbReference type="EC" id="3.2.1.52" evidence="3"/>
<dbReference type="Proteomes" id="UP000199652">
    <property type="component" value="Unassembled WGS sequence"/>
</dbReference>
<dbReference type="InterPro" id="IPR001764">
    <property type="entry name" value="Glyco_hydro_3_N"/>
</dbReference>
<evidence type="ECO:0000256" key="1">
    <source>
        <dbReference type="ARBA" id="ARBA00001231"/>
    </source>
</evidence>
<dbReference type="Gene3D" id="3.40.50.1700">
    <property type="entry name" value="Glycoside hydrolase family 3 C-terminal domain"/>
    <property type="match status" value="1"/>
</dbReference>
<evidence type="ECO:0000256" key="3">
    <source>
        <dbReference type="ARBA" id="ARBA00012663"/>
    </source>
</evidence>
<sequence>MINLREKPYYLDDAAIDWVEKTIDEMTLEEKIGQLFVVMVKGNSMERSEIKAMLERVKPAAMRYPGQPAQNLWEQNAFCQANSKIPLLIASNCEAGGNGGVGGGTLVANGAAIAAIDDETVAYAVGRIGATEAAAIGCNWNFAPVVDLLYNWRNSIVQTRSIATTPERTVDYAKAWNRATREVGLADCVKHFPGDGCDENDQHLCLTVNDKDADEWMATYGKMFKGIIDDGVKTIMAGHIAQPAWQRRLSDHEVADRDILPATLCPELINGLLKTELGFNGLVVTDASHMIGLTADMPRSKAVPQSIAAGCDLFLFMNDVEEDFDYMMEGYKKGIITEERLSDALHRILGLKASIGLHQKQADGTLMSSEEGLSVVGNDAHMAMAKECADRAITLVKDTRGNLPITPKTHPKLQLVFIGGDKTVVAGEVMESSSTACLKNLVDALERKGFEVNVEDGRECSKSMHTSVKKLKEDFDAVLVAVDNVGLCQYNTTRIKWENQAHQPWYNAELPTVYVSFNLPNSLIDLSMSRTYINAYMDSPVVVEAFVEKLTGESPFKGQFSKNVWCGRWDTRL</sequence>
<evidence type="ECO:0000313" key="8">
    <source>
        <dbReference type="Proteomes" id="UP000199652"/>
    </source>
</evidence>
<dbReference type="EMBL" id="FNOU01000006">
    <property type="protein sequence ID" value="SDX74655.1"/>
    <property type="molecule type" value="Genomic_DNA"/>
</dbReference>
<dbReference type="RefSeq" id="WP_090244288.1">
    <property type="nucleotide sequence ID" value="NZ_FNOU01000006.1"/>
</dbReference>
<dbReference type="GO" id="GO:0004563">
    <property type="term" value="F:beta-N-acetylhexosaminidase activity"/>
    <property type="evidence" value="ECO:0007669"/>
    <property type="project" value="UniProtKB-EC"/>
</dbReference>
<accession>A0A1H3E7M2</accession>
<dbReference type="InterPro" id="IPR036881">
    <property type="entry name" value="Glyco_hydro_3_C_sf"/>
</dbReference>
<feature type="domain" description="Glycoside hydrolase family 3 N-terminal" evidence="6">
    <location>
        <begin position="27"/>
        <end position="350"/>
    </location>
</feature>
<evidence type="ECO:0000256" key="2">
    <source>
        <dbReference type="ARBA" id="ARBA00005336"/>
    </source>
</evidence>
<dbReference type="InterPro" id="IPR017853">
    <property type="entry name" value="GH"/>
</dbReference>
<dbReference type="InterPro" id="IPR050226">
    <property type="entry name" value="NagZ_Beta-hexosaminidase"/>
</dbReference>
<dbReference type="AlphaFoldDB" id="A0A1H3E7M2"/>
<evidence type="ECO:0000259" key="6">
    <source>
        <dbReference type="Pfam" id="PF00933"/>
    </source>
</evidence>
<keyword evidence="8" id="KW-1185">Reference proteome</keyword>
<dbReference type="STRING" id="1528.SAMN04488579_106136"/>
<comment type="similarity">
    <text evidence="2">Belongs to the glycosyl hydrolase 3 family.</text>
</comment>
<reference evidence="8" key="1">
    <citation type="submission" date="2016-10" db="EMBL/GenBank/DDBJ databases">
        <authorList>
            <person name="Varghese N."/>
            <person name="Submissions S."/>
        </authorList>
    </citation>
    <scope>NUCLEOTIDE SEQUENCE [LARGE SCALE GENOMIC DNA]</scope>
    <source>
        <strain evidence="8">VPI 5359</strain>
    </source>
</reference>
<dbReference type="OrthoDB" id="9805821at2"/>
<dbReference type="InterPro" id="IPR036962">
    <property type="entry name" value="Glyco_hydro_3_N_sf"/>
</dbReference>
<evidence type="ECO:0000256" key="4">
    <source>
        <dbReference type="ARBA" id="ARBA00022801"/>
    </source>
</evidence>
<dbReference type="PANTHER" id="PTHR30480:SF13">
    <property type="entry name" value="BETA-HEXOSAMINIDASE"/>
    <property type="match status" value="1"/>
</dbReference>
<protein>
    <recommendedName>
        <fullName evidence="3">beta-N-acetylhexosaminidase</fullName>
        <ecNumber evidence="3">3.2.1.52</ecNumber>
    </recommendedName>
</protein>
<dbReference type="Gene3D" id="3.20.20.300">
    <property type="entry name" value="Glycoside hydrolase, family 3, N-terminal domain"/>
    <property type="match status" value="1"/>
</dbReference>
<name>A0A1H3E7M2_EUBBA</name>
<keyword evidence="4" id="KW-0378">Hydrolase</keyword>
<evidence type="ECO:0000256" key="5">
    <source>
        <dbReference type="ARBA" id="ARBA00023295"/>
    </source>
</evidence>
<keyword evidence="5" id="KW-0326">Glycosidase</keyword>
<organism evidence="7 8">
    <name type="scientific">Eubacterium barkeri</name>
    <name type="common">Clostridium barkeri</name>
    <dbReference type="NCBI Taxonomy" id="1528"/>
    <lineage>
        <taxon>Bacteria</taxon>
        <taxon>Bacillati</taxon>
        <taxon>Bacillota</taxon>
        <taxon>Clostridia</taxon>
        <taxon>Eubacteriales</taxon>
        <taxon>Eubacteriaceae</taxon>
        <taxon>Eubacterium</taxon>
    </lineage>
</organism>
<comment type="catalytic activity">
    <reaction evidence="1">
        <text>Hydrolysis of terminal non-reducing N-acetyl-D-hexosamine residues in N-acetyl-beta-D-hexosaminides.</text>
        <dbReference type="EC" id="3.2.1.52"/>
    </reaction>
</comment>
<dbReference type="GO" id="GO:0005975">
    <property type="term" value="P:carbohydrate metabolic process"/>
    <property type="evidence" value="ECO:0007669"/>
    <property type="project" value="InterPro"/>
</dbReference>
<dbReference type="SUPFAM" id="SSF51445">
    <property type="entry name" value="(Trans)glycosidases"/>
    <property type="match status" value="1"/>
</dbReference>
<evidence type="ECO:0000313" key="7">
    <source>
        <dbReference type="EMBL" id="SDX74655.1"/>
    </source>
</evidence>
<gene>
    <name evidence="7" type="ORF">SAMN04488579_106136</name>
</gene>
<proteinExistence type="inferred from homology"/>
<dbReference type="Pfam" id="PF00933">
    <property type="entry name" value="Glyco_hydro_3"/>
    <property type="match status" value="1"/>
</dbReference>
<dbReference type="PANTHER" id="PTHR30480">
    <property type="entry name" value="BETA-HEXOSAMINIDASE-RELATED"/>
    <property type="match status" value="1"/>
</dbReference>